<protein>
    <submittedName>
        <fullName evidence="2">Uncharacterized protein</fullName>
    </submittedName>
</protein>
<feature type="signal peptide" evidence="1">
    <location>
        <begin position="1"/>
        <end position="21"/>
    </location>
</feature>
<dbReference type="Proteomes" id="UP000265520">
    <property type="component" value="Unassembled WGS sequence"/>
</dbReference>
<keyword evidence="1" id="KW-0732">Signal</keyword>
<dbReference type="EMBL" id="LXQA010692930">
    <property type="protein sequence ID" value="MCI66305.1"/>
    <property type="molecule type" value="Genomic_DNA"/>
</dbReference>
<keyword evidence="3" id="KW-1185">Reference proteome</keyword>
<name>A0A392U2N6_9FABA</name>
<evidence type="ECO:0000313" key="3">
    <source>
        <dbReference type="Proteomes" id="UP000265520"/>
    </source>
</evidence>
<comment type="caution">
    <text evidence="2">The sequence shown here is derived from an EMBL/GenBank/DDBJ whole genome shotgun (WGS) entry which is preliminary data.</text>
</comment>
<dbReference type="AlphaFoldDB" id="A0A392U2N6"/>
<proteinExistence type="predicted"/>
<accession>A0A392U2N6</accession>
<evidence type="ECO:0000256" key="1">
    <source>
        <dbReference type="SAM" id="SignalP"/>
    </source>
</evidence>
<reference evidence="2 3" key="1">
    <citation type="journal article" date="2018" name="Front. Plant Sci.">
        <title>Red Clover (Trifolium pratense) and Zigzag Clover (T. medium) - A Picture of Genomic Similarities and Differences.</title>
        <authorList>
            <person name="Dluhosova J."/>
            <person name="Istvanek J."/>
            <person name="Nedelnik J."/>
            <person name="Repkova J."/>
        </authorList>
    </citation>
    <scope>NUCLEOTIDE SEQUENCE [LARGE SCALE GENOMIC DNA]</scope>
    <source>
        <strain evidence="3">cv. 10/8</strain>
        <tissue evidence="2">Leaf</tissue>
    </source>
</reference>
<sequence>HQGGFLEVPLCLVPSLVGCLAVELDIAVDQRHDSPEMAECGGFLKELQGSFVCVRLLM</sequence>
<feature type="non-terminal residue" evidence="2">
    <location>
        <position position="1"/>
    </location>
</feature>
<evidence type="ECO:0000313" key="2">
    <source>
        <dbReference type="EMBL" id="MCI66305.1"/>
    </source>
</evidence>
<organism evidence="2 3">
    <name type="scientific">Trifolium medium</name>
    <dbReference type="NCBI Taxonomy" id="97028"/>
    <lineage>
        <taxon>Eukaryota</taxon>
        <taxon>Viridiplantae</taxon>
        <taxon>Streptophyta</taxon>
        <taxon>Embryophyta</taxon>
        <taxon>Tracheophyta</taxon>
        <taxon>Spermatophyta</taxon>
        <taxon>Magnoliopsida</taxon>
        <taxon>eudicotyledons</taxon>
        <taxon>Gunneridae</taxon>
        <taxon>Pentapetalae</taxon>
        <taxon>rosids</taxon>
        <taxon>fabids</taxon>
        <taxon>Fabales</taxon>
        <taxon>Fabaceae</taxon>
        <taxon>Papilionoideae</taxon>
        <taxon>50 kb inversion clade</taxon>
        <taxon>NPAAA clade</taxon>
        <taxon>Hologalegina</taxon>
        <taxon>IRL clade</taxon>
        <taxon>Trifolieae</taxon>
        <taxon>Trifolium</taxon>
    </lineage>
</organism>
<feature type="chain" id="PRO_5017240722" evidence="1">
    <location>
        <begin position="22"/>
        <end position="58"/>
    </location>
</feature>